<gene>
    <name evidence="8" type="ORF">XD57_0988</name>
</gene>
<dbReference type="RefSeq" id="WP_011943197.1">
    <property type="nucleotide sequence ID" value="NZ_DAITJQ010000002.1"/>
</dbReference>
<accession>A0A101EQA2</accession>
<evidence type="ECO:0000256" key="7">
    <source>
        <dbReference type="SAM" id="Phobius"/>
    </source>
</evidence>
<evidence type="ECO:0000256" key="3">
    <source>
        <dbReference type="ARBA" id="ARBA00022475"/>
    </source>
</evidence>
<feature type="transmembrane region" description="Helical" evidence="7">
    <location>
        <begin position="12"/>
        <end position="37"/>
    </location>
</feature>
<comment type="subcellular location">
    <subcellularLocation>
        <location evidence="1">Cell membrane</location>
        <topology evidence="1">Multi-pass membrane protein</topology>
    </subcellularLocation>
</comment>
<dbReference type="InterPro" id="IPR036259">
    <property type="entry name" value="MFS_trans_sf"/>
</dbReference>
<evidence type="ECO:0000256" key="2">
    <source>
        <dbReference type="ARBA" id="ARBA00022448"/>
    </source>
</evidence>
<dbReference type="EMBL" id="LGFG01000076">
    <property type="protein sequence ID" value="KUK22912.1"/>
    <property type="molecule type" value="Genomic_DNA"/>
</dbReference>
<organism evidence="8 9">
    <name type="scientific">Thermotoga petrophila</name>
    <dbReference type="NCBI Taxonomy" id="93929"/>
    <lineage>
        <taxon>Bacteria</taxon>
        <taxon>Thermotogati</taxon>
        <taxon>Thermotogota</taxon>
        <taxon>Thermotogae</taxon>
        <taxon>Thermotogales</taxon>
        <taxon>Thermotogaceae</taxon>
        <taxon>Thermotoga</taxon>
    </lineage>
</organism>
<evidence type="ECO:0000313" key="9">
    <source>
        <dbReference type="Proteomes" id="UP000058636"/>
    </source>
</evidence>
<evidence type="ECO:0000256" key="5">
    <source>
        <dbReference type="ARBA" id="ARBA00022989"/>
    </source>
</evidence>
<keyword evidence="2" id="KW-0813">Transport</keyword>
<sequence>MNELLHWKRNFFLLALGRFVSILGSSIQAVAIPLFVLDLTHSGSAVALMTVAYMVPRILFTPIAGIVGDRGDRKFLMVSMDFLRGFLICFLALLAFRNSVTLPVLYVSQIAMAVMDNLFDIPTGAMFPDIVPQDFLMRANSIMGMVRIFPQILGPALGGVIYGFYGIAIVFLVNGVSFVLSAISEIFIVYSRKVEKKPAKFSQILEDLKEGFLFIWNHELIRTILIFALFLNLLISPLFMVVYPYTIREVMKFSAQEFGFLETSFTLGALLGNFLIASYLSKKNMWKAMKISIFLFELPIVFLGFLVMPDFSLNRLVLFSLFFITFLIMGFLNPIINVPLDTAFQKMTPSHIRARAFSFLILVANGVTPLGSVLYGYLVDRVPVHFLYYIVGALSFLVAVLLLVALRGKELPT</sequence>
<dbReference type="Gene3D" id="1.20.1250.20">
    <property type="entry name" value="MFS general substrate transporter like domains"/>
    <property type="match status" value="1"/>
</dbReference>
<comment type="caution">
    <text evidence="8">The sequence shown here is derived from an EMBL/GenBank/DDBJ whole genome shotgun (WGS) entry which is preliminary data.</text>
</comment>
<dbReference type="Pfam" id="PF07690">
    <property type="entry name" value="MFS_1"/>
    <property type="match status" value="1"/>
</dbReference>
<feature type="transmembrane region" description="Helical" evidence="7">
    <location>
        <begin position="258"/>
        <end position="280"/>
    </location>
</feature>
<dbReference type="SUPFAM" id="SSF103473">
    <property type="entry name" value="MFS general substrate transporter"/>
    <property type="match status" value="1"/>
</dbReference>
<dbReference type="InterPro" id="IPR020846">
    <property type="entry name" value="MFS_dom"/>
</dbReference>
<evidence type="ECO:0000256" key="6">
    <source>
        <dbReference type="ARBA" id="ARBA00023136"/>
    </source>
</evidence>
<feature type="transmembrane region" description="Helical" evidence="7">
    <location>
        <begin position="224"/>
        <end position="246"/>
    </location>
</feature>
<feature type="transmembrane region" description="Helical" evidence="7">
    <location>
        <begin position="292"/>
        <end position="311"/>
    </location>
</feature>
<dbReference type="CDD" id="cd06173">
    <property type="entry name" value="MFS_MefA_like"/>
    <property type="match status" value="1"/>
</dbReference>
<dbReference type="GO" id="GO:0005886">
    <property type="term" value="C:plasma membrane"/>
    <property type="evidence" value="ECO:0007669"/>
    <property type="project" value="UniProtKB-SubCell"/>
</dbReference>
<keyword evidence="3" id="KW-1003">Cell membrane</keyword>
<feature type="transmembrane region" description="Helical" evidence="7">
    <location>
        <begin position="43"/>
        <end position="68"/>
    </location>
</feature>
<dbReference type="PATRIC" id="fig|93930.3.peg.1843"/>
<keyword evidence="5 7" id="KW-1133">Transmembrane helix</keyword>
<dbReference type="PANTHER" id="PTHR43266">
    <property type="entry name" value="MACROLIDE-EFFLUX PROTEIN"/>
    <property type="match status" value="1"/>
</dbReference>
<evidence type="ECO:0000313" key="8">
    <source>
        <dbReference type="EMBL" id="KUK22912.1"/>
    </source>
</evidence>
<name>A0A101EQA2_9THEM</name>
<reference evidence="8 9" key="1">
    <citation type="journal article" date="2015" name="MBio">
        <title>Genome-Resolved Metagenomic Analysis Reveals Roles for Candidate Phyla and Other Microbial Community Members in Biogeochemical Transformations in Oil Reservoirs.</title>
        <authorList>
            <person name="Hu P."/>
            <person name="Tom L."/>
            <person name="Singh A."/>
            <person name="Thomas B.C."/>
            <person name="Baker B.J."/>
            <person name="Piceno Y.M."/>
            <person name="Andersen G.L."/>
            <person name="Banfield J.F."/>
        </authorList>
    </citation>
    <scope>NUCLEOTIDE SEQUENCE [LARGE SCALE GENOMIC DNA]</scope>
    <source>
        <strain evidence="8">46_26</strain>
    </source>
</reference>
<dbReference type="AlphaFoldDB" id="A0A101EQA2"/>
<dbReference type="PROSITE" id="PS50850">
    <property type="entry name" value="MFS"/>
    <property type="match status" value="1"/>
</dbReference>
<feature type="transmembrane region" description="Helical" evidence="7">
    <location>
        <begin position="162"/>
        <end position="190"/>
    </location>
</feature>
<dbReference type="PANTHER" id="PTHR43266:SF9">
    <property type="entry name" value="PERMEASE, MAJOR FACILITATOR SUPERFAMILY-RELATED"/>
    <property type="match status" value="1"/>
</dbReference>
<feature type="transmembrane region" description="Helical" evidence="7">
    <location>
        <begin position="385"/>
        <end position="406"/>
    </location>
</feature>
<proteinExistence type="predicted"/>
<keyword evidence="4 7" id="KW-0812">Transmembrane</keyword>
<dbReference type="GO" id="GO:0022857">
    <property type="term" value="F:transmembrane transporter activity"/>
    <property type="evidence" value="ECO:0007669"/>
    <property type="project" value="InterPro"/>
</dbReference>
<evidence type="ECO:0000256" key="4">
    <source>
        <dbReference type="ARBA" id="ARBA00022692"/>
    </source>
</evidence>
<dbReference type="Proteomes" id="UP000058636">
    <property type="component" value="Unassembled WGS sequence"/>
</dbReference>
<dbReference type="InterPro" id="IPR011701">
    <property type="entry name" value="MFS"/>
</dbReference>
<feature type="transmembrane region" description="Helical" evidence="7">
    <location>
        <begin position="317"/>
        <end position="336"/>
    </location>
</feature>
<evidence type="ECO:0000256" key="1">
    <source>
        <dbReference type="ARBA" id="ARBA00004651"/>
    </source>
</evidence>
<feature type="transmembrane region" description="Helical" evidence="7">
    <location>
        <begin position="357"/>
        <end position="379"/>
    </location>
</feature>
<protein>
    <submittedName>
        <fullName evidence="8">Major facilitator superfamily MFS_1</fullName>
    </submittedName>
</protein>
<keyword evidence="6 7" id="KW-0472">Membrane</keyword>
<dbReference type="OMA" id="TWIHSIA"/>